<dbReference type="InterPro" id="IPR036736">
    <property type="entry name" value="ACP-like_sf"/>
</dbReference>
<gene>
    <name evidence="2" type="ORF">ACEU3E_09585</name>
</gene>
<proteinExistence type="predicted"/>
<feature type="domain" description="Carrier" evidence="1">
    <location>
        <begin position="2"/>
        <end position="79"/>
    </location>
</feature>
<dbReference type="SUPFAM" id="SSF47336">
    <property type="entry name" value="ACP-like"/>
    <property type="match status" value="1"/>
</dbReference>
<dbReference type="Pfam" id="PF00550">
    <property type="entry name" value="PP-binding"/>
    <property type="match status" value="1"/>
</dbReference>
<evidence type="ECO:0000259" key="1">
    <source>
        <dbReference type="PROSITE" id="PS50075"/>
    </source>
</evidence>
<comment type="caution">
    <text evidence="2">The sequence shown here is derived from an EMBL/GenBank/DDBJ whole genome shotgun (WGS) entry which is preliminary data.</text>
</comment>
<dbReference type="EMBL" id="JBHDLN010000004">
    <property type="protein sequence ID" value="MFB0842422.1"/>
    <property type="molecule type" value="Genomic_DNA"/>
</dbReference>
<dbReference type="Proteomes" id="UP001575622">
    <property type="component" value="Unassembled WGS sequence"/>
</dbReference>
<organism evidence="2 3">
    <name type="scientific">Paenibacillus oleatilyticus</name>
    <dbReference type="NCBI Taxonomy" id="2594886"/>
    <lineage>
        <taxon>Bacteria</taxon>
        <taxon>Bacillati</taxon>
        <taxon>Bacillota</taxon>
        <taxon>Bacilli</taxon>
        <taxon>Bacillales</taxon>
        <taxon>Paenibacillaceae</taxon>
        <taxon>Paenibacillus</taxon>
    </lineage>
</organism>
<dbReference type="PROSITE" id="PS50075">
    <property type="entry name" value="CARRIER"/>
    <property type="match status" value="1"/>
</dbReference>
<reference evidence="2 3" key="1">
    <citation type="submission" date="2024-09" db="EMBL/GenBank/DDBJ databases">
        <authorList>
            <person name="Makale K.P.P."/>
            <person name="Makhzoum A."/>
            <person name="Rantong G."/>
            <person name="Rahube T.O."/>
        </authorList>
    </citation>
    <scope>NUCLEOTIDE SEQUENCE [LARGE SCALE GENOMIC DNA]</scope>
    <source>
        <strain evidence="2 3">KM_D13</strain>
    </source>
</reference>
<sequence>MTVEQRMIRLLSSEGCGVLPQSEIGRDSKLFDLGFDSLRYMELIVLLEEELGIEVPDGMLEIDSNTTVSELVRVVSRREP</sequence>
<dbReference type="RefSeq" id="WP_179223637.1">
    <property type="nucleotide sequence ID" value="NZ_JAHNZO010000009.1"/>
</dbReference>
<dbReference type="Gene3D" id="1.10.1200.10">
    <property type="entry name" value="ACP-like"/>
    <property type="match status" value="1"/>
</dbReference>
<accession>A0ABV4UX73</accession>
<dbReference type="InterPro" id="IPR009081">
    <property type="entry name" value="PP-bd_ACP"/>
</dbReference>
<name>A0ABV4UX73_9BACL</name>
<protein>
    <submittedName>
        <fullName evidence="2">Phosphopantetheine-binding protein</fullName>
    </submittedName>
</protein>
<evidence type="ECO:0000313" key="3">
    <source>
        <dbReference type="Proteomes" id="UP001575622"/>
    </source>
</evidence>
<evidence type="ECO:0000313" key="2">
    <source>
        <dbReference type="EMBL" id="MFB0842422.1"/>
    </source>
</evidence>
<keyword evidence="3" id="KW-1185">Reference proteome</keyword>